<dbReference type="PROSITE" id="PS00108">
    <property type="entry name" value="PROTEIN_KINASE_ST"/>
    <property type="match status" value="1"/>
</dbReference>
<keyword evidence="4" id="KW-0547">Nucleotide-binding</keyword>
<evidence type="ECO:0000256" key="7">
    <source>
        <dbReference type="SAM" id="MobiDB-lite"/>
    </source>
</evidence>
<proteinExistence type="predicted"/>
<keyword evidence="3" id="KW-0808">Transferase</keyword>
<name>A0ABY9BI07_VITVI</name>
<reference evidence="9 10" key="1">
    <citation type="journal article" date="2023" name="Hortic Res">
        <title>The complete reference genome for grapevine (Vitis vinifera L.) genetics and breeding.</title>
        <authorList>
            <person name="Shi X."/>
            <person name="Cao S."/>
            <person name="Wang X."/>
            <person name="Huang S."/>
            <person name="Wang Y."/>
            <person name="Liu Z."/>
            <person name="Liu W."/>
            <person name="Leng X."/>
            <person name="Peng Y."/>
            <person name="Wang N."/>
            <person name="Wang Y."/>
            <person name="Ma Z."/>
            <person name="Xu X."/>
            <person name="Zhang F."/>
            <person name="Xue H."/>
            <person name="Zhong H."/>
            <person name="Wang Y."/>
            <person name="Zhang K."/>
            <person name="Velt A."/>
            <person name="Avia K."/>
            <person name="Holtgrawe D."/>
            <person name="Grimplet J."/>
            <person name="Matus J.T."/>
            <person name="Ware D."/>
            <person name="Wu X."/>
            <person name="Wang H."/>
            <person name="Liu C."/>
            <person name="Fang Y."/>
            <person name="Rustenholz C."/>
            <person name="Cheng Z."/>
            <person name="Xiao H."/>
            <person name="Zhou Y."/>
        </authorList>
    </citation>
    <scope>NUCLEOTIDE SEQUENCE [LARGE SCALE GENOMIC DNA]</scope>
    <source>
        <strain evidence="10">cv. Pinot noir / PN40024</strain>
        <tissue evidence="9">Leaf</tissue>
    </source>
</reference>
<feature type="compositionally biased region" description="Basic and acidic residues" evidence="7">
    <location>
        <begin position="430"/>
        <end position="440"/>
    </location>
</feature>
<protein>
    <recommendedName>
        <fullName evidence="1">non-specific serine/threonine protein kinase</fullName>
        <ecNumber evidence="1">2.7.11.1</ecNumber>
    </recommendedName>
</protein>
<evidence type="ECO:0000256" key="2">
    <source>
        <dbReference type="ARBA" id="ARBA00022527"/>
    </source>
</evidence>
<organism evidence="9 10">
    <name type="scientific">Vitis vinifera</name>
    <name type="common">Grape</name>
    <dbReference type="NCBI Taxonomy" id="29760"/>
    <lineage>
        <taxon>Eukaryota</taxon>
        <taxon>Viridiplantae</taxon>
        <taxon>Streptophyta</taxon>
        <taxon>Embryophyta</taxon>
        <taxon>Tracheophyta</taxon>
        <taxon>Spermatophyta</taxon>
        <taxon>Magnoliopsida</taxon>
        <taxon>eudicotyledons</taxon>
        <taxon>Gunneridae</taxon>
        <taxon>Pentapetalae</taxon>
        <taxon>rosids</taxon>
        <taxon>Vitales</taxon>
        <taxon>Vitaceae</taxon>
        <taxon>Viteae</taxon>
        <taxon>Vitis</taxon>
    </lineage>
</organism>
<dbReference type="Gene3D" id="1.10.510.10">
    <property type="entry name" value="Transferase(Phosphotransferase) domain 1"/>
    <property type="match status" value="2"/>
</dbReference>
<accession>A0ABY9BI07</accession>
<dbReference type="PANTHER" id="PTHR44167:SF23">
    <property type="entry name" value="CDC7 KINASE, ISOFORM A-RELATED"/>
    <property type="match status" value="1"/>
</dbReference>
<dbReference type="SMART" id="SM00220">
    <property type="entry name" value="S_TKc"/>
    <property type="match status" value="1"/>
</dbReference>
<evidence type="ECO:0000256" key="3">
    <source>
        <dbReference type="ARBA" id="ARBA00022679"/>
    </source>
</evidence>
<dbReference type="PANTHER" id="PTHR44167">
    <property type="entry name" value="OVARIAN-SPECIFIC SERINE/THREONINE-PROTEIN KINASE LOK-RELATED"/>
    <property type="match status" value="1"/>
</dbReference>
<feature type="compositionally biased region" description="Polar residues" evidence="7">
    <location>
        <begin position="719"/>
        <end position="732"/>
    </location>
</feature>
<keyword evidence="6" id="KW-0067">ATP-binding</keyword>
<dbReference type="EMBL" id="CP126649">
    <property type="protein sequence ID" value="WJZ82530.1"/>
    <property type="molecule type" value="Genomic_DNA"/>
</dbReference>
<dbReference type="EC" id="2.7.11.1" evidence="1"/>
<dbReference type="PROSITE" id="PS50011">
    <property type="entry name" value="PROTEIN_KINASE_DOM"/>
    <property type="match status" value="1"/>
</dbReference>
<dbReference type="InterPro" id="IPR008271">
    <property type="entry name" value="Ser/Thr_kinase_AS"/>
</dbReference>
<keyword evidence="5" id="KW-0418">Kinase</keyword>
<evidence type="ECO:0000256" key="5">
    <source>
        <dbReference type="ARBA" id="ARBA00022777"/>
    </source>
</evidence>
<dbReference type="InterPro" id="IPR000719">
    <property type="entry name" value="Prot_kinase_dom"/>
</dbReference>
<evidence type="ECO:0000313" key="10">
    <source>
        <dbReference type="Proteomes" id="UP001227230"/>
    </source>
</evidence>
<evidence type="ECO:0000256" key="1">
    <source>
        <dbReference type="ARBA" id="ARBA00012513"/>
    </source>
</evidence>
<evidence type="ECO:0000313" key="9">
    <source>
        <dbReference type="EMBL" id="WJZ82530.1"/>
    </source>
</evidence>
<feature type="region of interest" description="Disordered" evidence="7">
    <location>
        <begin position="713"/>
        <end position="736"/>
    </location>
</feature>
<evidence type="ECO:0000256" key="4">
    <source>
        <dbReference type="ARBA" id="ARBA00022741"/>
    </source>
</evidence>
<feature type="domain" description="Protein kinase" evidence="8">
    <location>
        <begin position="485"/>
        <end position="961"/>
    </location>
</feature>
<feature type="region of interest" description="Disordered" evidence="7">
    <location>
        <begin position="415"/>
        <end position="464"/>
    </location>
</feature>
<evidence type="ECO:0000259" key="8">
    <source>
        <dbReference type="PROSITE" id="PS50011"/>
    </source>
</evidence>
<dbReference type="SUPFAM" id="SSF56112">
    <property type="entry name" value="Protein kinase-like (PK-like)"/>
    <property type="match status" value="1"/>
</dbReference>
<evidence type="ECO:0000256" key="6">
    <source>
        <dbReference type="ARBA" id="ARBA00022840"/>
    </source>
</evidence>
<keyword evidence="10" id="KW-1185">Reference proteome</keyword>
<gene>
    <name evidence="9" type="ORF">VitviT2T_002284</name>
</gene>
<dbReference type="Proteomes" id="UP001227230">
    <property type="component" value="Chromosome 2"/>
</dbReference>
<sequence length="965" mass="108415">MITNLTDSQLSIRTSTQSQKAWHLLSLLLTIGRPARPPELAARCTSFPASPQLVQLLCSIPHSPLFLTTDLFVTPSLVALQFALTSNSVHTFMPKRFSNGDVRKYFWKRKEFTVHFDLVPFSKRRLFLSSIKECEEDVMALPSQSRVHDACTEVLVCEANDRSTSMSMPLGDMSDMTSKFRISCKLMALANSEAESSGYGLKNIEQGRAKKMTNKFVNDKMQRYVYTPECLPRFLNINTSSDTPHPIVVKGIAVCEHDPKPAPLTCIMENPVVWNEAPTGEINFNDAHCSEKSTSTSPAKNVNQASAVTNLEMVENVKIDEGKGGKSSKDPGHTEEEMNHLFLSFSTAPMDTMLRNVFRSMNMMNHNDVTPVLDREPITIHEKSQALLPATEPSISQEQQTKSSANMKMVHRDALTPRLPAPSKSSKHSRAVEISEEKQQSKTNHKKRKLKQNNPMCIKEKGENSFSISSKNQFEPKILPKFDAFIVEEEEGSGGYGTVYKARRKTDGMTFAIKCPHENAHRHHVNNELRMLERFGGKNFIIKYEGSFKIGNQDYCVLEHIDHDRPEVLKREIDIFQLQWYAYCMFRALASLHRKGIVHRDVKPGNFLFSRKVNKGYLIDFNLAMDLCQKYGTISKPKEGHSLSFNQVTVTHPNSVPPTKSRKIQSTKSLETHNWYPMKGSKLTLEPKNMKKKPVGQMKAYIDMGSQNIIKSQGADGSGITSAKDNTSARTSLSEKLREPLPCQGRKELISLAQEAMQNPNHESSRGPASKRKRVAAPPGEEEKVDKKFVYISPMPLHAAGIAVAGAGLLKNKGDGKQKREGPCVGTKGFRAPEVLLRSSHQGSKVDIWSAGVTLLYLMIGRTPFFGDHQQNMKDIVKLRGNEALWEVAKLHNRESSFPVDLLDARFVPTIDLRGWCKVNTKRPDFLRAIPGSLFDLVDKCLTVNPRSRINADEALRHEFFTSMP</sequence>
<dbReference type="InterPro" id="IPR011009">
    <property type="entry name" value="Kinase-like_dom_sf"/>
</dbReference>
<feature type="region of interest" description="Disordered" evidence="7">
    <location>
        <begin position="756"/>
        <end position="781"/>
    </location>
</feature>
<dbReference type="Pfam" id="PF00069">
    <property type="entry name" value="Pkinase"/>
    <property type="match status" value="2"/>
</dbReference>
<keyword evidence="2" id="KW-0723">Serine/threonine-protein kinase</keyword>